<dbReference type="Gene3D" id="3.50.50.60">
    <property type="entry name" value="FAD/NAD(P)-binding domain"/>
    <property type="match status" value="2"/>
</dbReference>
<feature type="domain" description="FAD/NAD(P)-binding" evidence="16">
    <location>
        <begin position="8"/>
        <end position="327"/>
    </location>
</feature>
<feature type="binding site" evidence="11">
    <location>
        <position position="54"/>
    </location>
    <ligand>
        <name>FAD</name>
        <dbReference type="ChEBI" id="CHEBI:57692"/>
    </ligand>
</feature>
<dbReference type="GO" id="GO:0006749">
    <property type="term" value="P:glutathione metabolic process"/>
    <property type="evidence" value="ECO:0007669"/>
    <property type="project" value="InterPro"/>
</dbReference>
<accession>A0A069E5T3</accession>
<reference evidence="17 18" key="1">
    <citation type="journal article" date="2014" name="Antonie Van Leeuwenhoek">
        <title>Hyphomonas beringensis sp. nov. and Hyphomonas chukchiensis sp. nov., isolated from surface seawater of the Bering Sea and Chukchi Sea.</title>
        <authorList>
            <person name="Li C."/>
            <person name="Lai Q."/>
            <person name="Li G."/>
            <person name="Dong C."/>
            <person name="Wang J."/>
            <person name="Liao Y."/>
            <person name="Shao Z."/>
        </authorList>
    </citation>
    <scope>NUCLEOTIDE SEQUENCE [LARGE SCALE GENOMIC DNA]</scope>
    <source>
        <strain evidence="17 18">MHS-3</strain>
    </source>
</reference>
<dbReference type="GO" id="GO:0034599">
    <property type="term" value="P:cellular response to oxidative stress"/>
    <property type="evidence" value="ECO:0007669"/>
    <property type="project" value="TreeGrafter"/>
</dbReference>
<keyword evidence="11" id="KW-0547">Nucleotide-binding</keyword>
<keyword evidence="6 13" id="KW-0560">Oxidoreductase</keyword>
<comment type="caution">
    <text evidence="17">The sequence shown here is derived from an EMBL/GenBank/DDBJ whole genome shotgun (WGS) entry which is preliminary data.</text>
</comment>
<comment type="function">
    <text evidence="14">Catalyzes the reduction of glutathione disulfide (GSSG) to reduced glutathione (GSH).</text>
</comment>
<keyword evidence="7" id="KW-1015">Disulfide bond</keyword>
<dbReference type="SUPFAM" id="SSF51905">
    <property type="entry name" value="FAD/NAD(P)-binding domain"/>
    <property type="match status" value="1"/>
</dbReference>
<feature type="domain" description="Pyridine nucleotide-disulphide oxidoreductase dimerisation" evidence="15">
    <location>
        <begin position="347"/>
        <end position="456"/>
    </location>
</feature>
<dbReference type="InterPro" id="IPR036188">
    <property type="entry name" value="FAD/NAD-bd_sf"/>
</dbReference>
<dbReference type="OrthoDB" id="7622990at2"/>
<sequence>MAEHAYDFDLFVIGGGSGGVRAARIAAIAGARVGLAEEYRMGGTCVIRGCVPKKFMVYASQYGKDIAKSAGYGWRVGDVSYDHGTFASAMHAEVDRLSGIYFRNLKNAGVDIFEERAEFVDAHTVRLKKSGKTITAEKILIAVGGAPWRPSPEELPGIEYTITSNEVFQLEELPKHVVIAGGGYIAVEFAHIFAGLGVPTCLVYRGEEVLRGFDADVRTAVHEGLKEAGVRVVTGAVFDAIEKRDDADLPLHITLSSGAHIDADVALMAVGRRPNTEGLGCEAAGIELDDNGAVKVDEWSKTNVDSVWAVGDVTDRVALTPVAIREGHAFADTEFGGNPWHFDHSDIATAVFSQPEVGTVGLSEADARKAYGADIDIYKTNFKPMKNALNGDTSRVLMKLVVRASDQKMLGVHMVGDDSAEVIQAIGIAIKMGVTKPDFDRTCAVHPSVAEELVTMRTKWVPEVATNA</sequence>
<dbReference type="InterPro" id="IPR004099">
    <property type="entry name" value="Pyr_nucl-diS_OxRdtase_dimer"/>
</dbReference>
<dbReference type="GO" id="GO:0050660">
    <property type="term" value="F:flavin adenine dinucleotide binding"/>
    <property type="evidence" value="ECO:0007669"/>
    <property type="project" value="InterPro"/>
</dbReference>
<name>A0A069E5T3_9PROT</name>
<keyword evidence="18" id="KW-1185">Reference proteome</keyword>
<dbReference type="GO" id="GO:0005829">
    <property type="term" value="C:cytosol"/>
    <property type="evidence" value="ECO:0007669"/>
    <property type="project" value="TreeGrafter"/>
</dbReference>
<evidence type="ECO:0000256" key="4">
    <source>
        <dbReference type="ARBA" id="ARBA00022827"/>
    </source>
</evidence>
<comment type="subunit">
    <text evidence="2">Homodimer.</text>
</comment>
<dbReference type="AlphaFoldDB" id="A0A069E5T3"/>
<comment type="similarity">
    <text evidence="1 13">Belongs to the class-I pyridine nucleotide-disulfide oxidoreductase family.</text>
</comment>
<dbReference type="InterPro" id="IPR001100">
    <property type="entry name" value="Pyr_nuc-diS_OxRdtase"/>
</dbReference>
<dbReference type="SUPFAM" id="SSF55424">
    <property type="entry name" value="FAD/NAD-linked reductases, dimerisation (C-terminal) domain"/>
    <property type="match status" value="1"/>
</dbReference>
<keyword evidence="3 13" id="KW-0285">Flavoprotein</keyword>
<dbReference type="eggNOG" id="COG1249">
    <property type="taxonomic scope" value="Bacteria"/>
</dbReference>
<keyword evidence="5 14" id="KW-0521">NADP</keyword>
<evidence type="ECO:0000256" key="13">
    <source>
        <dbReference type="RuleBase" id="RU003691"/>
    </source>
</evidence>
<evidence type="ECO:0000259" key="16">
    <source>
        <dbReference type="Pfam" id="PF07992"/>
    </source>
</evidence>
<dbReference type="Proteomes" id="UP000027446">
    <property type="component" value="Unassembled WGS sequence"/>
</dbReference>
<feature type="disulfide bond" description="Redox-active" evidence="12">
    <location>
        <begin position="45"/>
        <end position="50"/>
    </location>
</feature>
<evidence type="ECO:0000256" key="8">
    <source>
        <dbReference type="ARBA" id="ARBA00023284"/>
    </source>
</evidence>
<dbReference type="RefSeq" id="WP_035573042.1">
    <property type="nucleotide sequence ID" value="NZ_ARYH01000003.1"/>
</dbReference>
<dbReference type="GO" id="GO:0045454">
    <property type="term" value="P:cell redox homeostasis"/>
    <property type="evidence" value="ECO:0007669"/>
    <property type="project" value="InterPro"/>
</dbReference>
<dbReference type="PANTHER" id="PTHR42737">
    <property type="entry name" value="GLUTATHIONE REDUCTASE"/>
    <property type="match status" value="1"/>
</dbReference>
<keyword evidence="8 13" id="KW-0676">Redox-active center</keyword>
<evidence type="ECO:0000256" key="11">
    <source>
        <dbReference type="PIRSR" id="PIRSR000350-3"/>
    </source>
</evidence>
<evidence type="ECO:0000256" key="2">
    <source>
        <dbReference type="ARBA" id="ARBA00011738"/>
    </source>
</evidence>
<dbReference type="PRINTS" id="PR00411">
    <property type="entry name" value="PNDRDTASEI"/>
</dbReference>
<feature type="binding site" evidence="11">
    <location>
        <position position="271"/>
    </location>
    <ligand>
        <name>NAD(+)</name>
        <dbReference type="ChEBI" id="CHEBI:57540"/>
    </ligand>
</feature>
<evidence type="ECO:0000256" key="14">
    <source>
        <dbReference type="RuleBase" id="RU365040"/>
    </source>
</evidence>
<dbReference type="STRING" id="1280949.HAD_14487"/>
<dbReference type="PATRIC" id="fig|1280949.3.peg.2938"/>
<dbReference type="Pfam" id="PF07992">
    <property type="entry name" value="Pyr_redox_2"/>
    <property type="match status" value="1"/>
</dbReference>
<evidence type="ECO:0000256" key="5">
    <source>
        <dbReference type="ARBA" id="ARBA00022857"/>
    </source>
</evidence>
<protein>
    <recommendedName>
        <fullName evidence="14">Glutathione reductase</fullName>
        <shortName evidence="14">GRase</shortName>
        <ecNumber evidence="14">1.8.1.7</ecNumber>
    </recommendedName>
</protein>
<dbReference type="InterPro" id="IPR006324">
    <property type="entry name" value="GSHR"/>
</dbReference>
<gene>
    <name evidence="17" type="ORF">HAD_14487</name>
</gene>
<dbReference type="InterPro" id="IPR046952">
    <property type="entry name" value="GSHR/TRXR-like"/>
</dbReference>
<dbReference type="PANTHER" id="PTHR42737:SF2">
    <property type="entry name" value="GLUTATHIONE REDUCTASE"/>
    <property type="match status" value="1"/>
</dbReference>
<dbReference type="InterPro" id="IPR012999">
    <property type="entry name" value="Pyr_OxRdtase_I_AS"/>
</dbReference>
<evidence type="ECO:0000256" key="1">
    <source>
        <dbReference type="ARBA" id="ARBA00007532"/>
    </source>
</evidence>
<comment type="catalytic activity">
    <reaction evidence="9 14">
        <text>2 glutathione + NADP(+) = glutathione disulfide + NADPH + H(+)</text>
        <dbReference type="Rhea" id="RHEA:11740"/>
        <dbReference type="ChEBI" id="CHEBI:15378"/>
        <dbReference type="ChEBI" id="CHEBI:57783"/>
        <dbReference type="ChEBI" id="CHEBI:57925"/>
        <dbReference type="ChEBI" id="CHEBI:58297"/>
        <dbReference type="ChEBI" id="CHEBI:58349"/>
        <dbReference type="EC" id="1.8.1.7"/>
    </reaction>
</comment>
<keyword evidence="4 11" id="KW-0274">FAD</keyword>
<dbReference type="PROSITE" id="PS00076">
    <property type="entry name" value="PYRIDINE_REDOX_1"/>
    <property type="match status" value="1"/>
</dbReference>
<evidence type="ECO:0000256" key="10">
    <source>
        <dbReference type="PIRSR" id="PIRSR000350-2"/>
    </source>
</evidence>
<evidence type="ECO:0000256" key="7">
    <source>
        <dbReference type="ARBA" id="ARBA00023157"/>
    </source>
</evidence>
<feature type="binding site" evidence="11">
    <location>
        <position position="312"/>
    </location>
    <ligand>
        <name>FAD</name>
        <dbReference type="ChEBI" id="CHEBI:57692"/>
    </ligand>
</feature>
<keyword evidence="11" id="KW-0520">NAD</keyword>
<evidence type="ECO:0000313" key="17">
    <source>
        <dbReference type="EMBL" id="KCZ82903.1"/>
    </source>
</evidence>
<evidence type="ECO:0000259" key="15">
    <source>
        <dbReference type="Pfam" id="PF02852"/>
    </source>
</evidence>
<evidence type="ECO:0000256" key="6">
    <source>
        <dbReference type="ARBA" id="ARBA00023002"/>
    </source>
</evidence>
<dbReference type="NCBIfam" id="TIGR01424">
    <property type="entry name" value="gluta_reduc_2"/>
    <property type="match status" value="1"/>
</dbReference>
<evidence type="ECO:0000313" key="18">
    <source>
        <dbReference type="Proteomes" id="UP000027446"/>
    </source>
</evidence>
<evidence type="ECO:0000256" key="12">
    <source>
        <dbReference type="PIRSR" id="PIRSR000350-4"/>
    </source>
</evidence>
<comment type="cofactor">
    <cofactor evidence="11">
        <name>FAD</name>
        <dbReference type="ChEBI" id="CHEBI:57692"/>
    </cofactor>
    <text evidence="11">Binds 1 FAD per subunit.</text>
</comment>
<dbReference type="PRINTS" id="PR00368">
    <property type="entry name" value="FADPNR"/>
</dbReference>
<dbReference type="NCBIfam" id="NF004776">
    <property type="entry name" value="PRK06116.1"/>
    <property type="match status" value="1"/>
</dbReference>
<dbReference type="PIRSF" id="PIRSF000350">
    <property type="entry name" value="Mercury_reductase_MerA"/>
    <property type="match status" value="1"/>
</dbReference>
<dbReference type="EC" id="1.8.1.7" evidence="14"/>
<evidence type="ECO:0000256" key="9">
    <source>
        <dbReference type="ARBA" id="ARBA00049142"/>
    </source>
</evidence>
<dbReference type="Pfam" id="PF02852">
    <property type="entry name" value="Pyr_redox_dim"/>
    <property type="match status" value="1"/>
</dbReference>
<organism evidence="17 18">
    <name type="scientific">Hyphomonas adhaerens MHS-3</name>
    <dbReference type="NCBI Taxonomy" id="1280949"/>
    <lineage>
        <taxon>Bacteria</taxon>
        <taxon>Pseudomonadati</taxon>
        <taxon>Pseudomonadota</taxon>
        <taxon>Alphaproteobacteria</taxon>
        <taxon>Hyphomonadales</taxon>
        <taxon>Hyphomonadaceae</taxon>
        <taxon>Hyphomonas</taxon>
    </lineage>
</organism>
<dbReference type="GO" id="GO:0050661">
    <property type="term" value="F:NADP binding"/>
    <property type="evidence" value="ECO:0007669"/>
    <property type="project" value="InterPro"/>
</dbReference>
<dbReference type="InterPro" id="IPR023753">
    <property type="entry name" value="FAD/NAD-binding_dom"/>
</dbReference>
<feature type="active site" description="Proton acceptor" evidence="10">
    <location>
        <position position="446"/>
    </location>
</feature>
<feature type="binding site" evidence="11">
    <location>
        <begin position="181"/>
        <end position="188"/>
    </location>
    <ligand>
        <name>NAD(+)</name>
        <dbReference type="ChEBI" id="CHEBI:57540"/>
    </ligand>
</feature>
<dbReference type="Gene3D" id="3.30.390.30">
    <property type="match status" value="1"/>
</dbReference>
<dbReference type="InterPro" id="IPR016156">
    <property type="entry name" value="FAD/NAD-linked_Rdtase_dimer_sf"/>
</dbReference>
<proteinExistence type="inferred from homology"/>
<dbReference type="GO" id="GO:0004362">
    <property type="term" value="F:glutathione-disulfide reductase (NADPH) activity"/>
    <property type="evidence" value="ECO:0007669"/>
    <property type="project" value="UniProtKB-EC"/>
</dbReference>
<dbReference type="EMBL" id="ARYH01000003">
    <property type="protein sequence ID" value="KCZ82903.1"/>
    <property type="molecule type" value="Genomic_DNA"/>
</dbReference>
<evidence type="ECO:0000256" key="3">
    <source>
        <dbReference type="ARBA" id="ARBA00022630"/>
    </source>
</evidence>